<evidence type="ECO:0000256" key="13">
    <source>
        <dbReference type="ARBA" id="ARBA00066936"/>
    </source>
</evidence>
<dbReference type="SUPFAM" id="SSF53335">
    <property type="entry name" value="S-adenosyl-L-methionine-dependent methyltransferases"/>
    <property type="match status" value="1"/>
</dbReference>
<dbReference type="EC" id="2.1.1.213" evidence="13"/>
<evidence type="ECO:0000256" key="12">
    <source>
        <dbReference type="ARBA" id="ARBA00061338"/>
    </source>
</evidence>
<evidence type="ECO:0000313" key="17">
    <source>
        <dbReference type="EMBL" id="AEH35885.1"/>
    </source>
</evidence>
<dbReference type="InterPro" id="IPR029063">
    <property type="entry name" value="SAM-dependent_MTases_sf"/>
</dbReference>
<feature type="compositionally biased region" description="Basic and acidic residues" evidence="15">
    <location>
        <begin position="18"/>
        <end position="32"/>
    </location>
</feature>
<gene>
    <name evidence="17" type="ordered locus">Halxa_1252</name>
</gene>
<dbReference type="KEGG" id="hxa:Halxa_1252"/>
<dbReference type="FunFam" id="3.40.50.150:FF:000251">
    <property type="entry name" value="Putative RNA methylase"/>
    <property type="match status" value="1"/>
</dbReference>
<accession>F8DBA9</accession>
<evidence type="ECO:0000256" key="9">
    <source>
        <dbReference type="ARBA" id="ARBA00022884"/>
    </source>
</evidence>
<dbReference type="Gene3D" id="3.40.50.150">
    <property type="entry name" value="Vaccinia Virus protein VP39"/>
    <property type="match status" value="1"/>
</dbReference>
<proteinExistence type="inferred from homology"/>
<dbReference type="GO" id="GO:0030488">
    <property type="term" value="P:tRNA methylation"/>
    <property type="evidence" value="ECO:0007669"/>
    <property type="project" value="TreeGrafter"/>
</dbReference>
<keyword evidence="5 17" id="KW-0489">Methyltransferase</keyword>
<keyword evidence="6" id="KW-0808">Transferase</keyword>
<feature type="region of interest" description="Disordered" evidence="15">
    <location>
        <begin position="1"/>
        <end position="32"/>
    </location>
</feature>
<evidence type="ECO:0000313" key="18">
    <source>
        <dbReference type="Proteomes" id="UP000006794"/>
    </source>
</evidence>
<comment type="subcellular location">
    <subcellularLocation>
        <location evidence="1">Cytoplasm</location>
    </subcellularLocation>
</comment>
<evidence type="ECO:0000256" key="3">
    <source>
        <dbReference type="ARBA" id="ARBA00022490"/>
    </source>
</evidence>
<feature type="compositionally biased region" description="Polar residues" evidence="15">
    <location>
        <begin position="7"/>
        <end position="17"/>
    </location>
</feature>
<feature type="domain" description="Ribosomal RNA large subunit methyltransferase K/L-like methyltransferase" evidence="16">
    <location>
        <begin position="233"/>
        <end position="406"/>
    </location>
</feature>
<sequence length="412" mass="44447">MIYPVRSTVTEPNTFRSTPERPSRRHRDDRPAVPRFAESGRLILAPRRRPNVYLLELGGEDDAFAAYEAESAATGVRRIAPGLAVARGIAPERVRGLAYTHRASELIGRTDADVESARALLEAASIDRDRDATVAVRSTDVHGSTGVSTERAERELGQVLVDRGFSVDLEAPDHLLRVAFSEGRLEGTTDPADNSAVRDESDARGGERVSICALGWLAAESVRDFGARAPTDKPFFQPGSMDPLLARAVANVAGARTGRTILDPMCGTGGGLVEAGLVGADVIGTDAQRKMAEGARENLAHFLESDDPSPTGVERGSWHVGRGDATRLPLADDAVDGVVFDAPYGRQSKIDTHRLEDLVASALAEARRVGSRAVVVADRSWRSEAREAGWELAASFERRVHRSLTRYVLVLE</sequence>
<evidence type="ECO:0000256" key="15">
    <source>
        <dbReference type="SAM" id="MobiDB-lite"/>
    </source>
</evidence>
<dbReference type="GO" id="GO:0160101">
    <property type="term" value="F:tRNA (guanine(10)-N2)-dimethyltransferase activity"/>
    <property type="evidence" value="ECO:0007669"/>
    <property type="project" value="UniProtKB-EC"/>
</dbReference>
<evidence type="ECO:0000256" key="2">
    <source>
        <dbReference type="ARBA" id="ARBA00011245"/>
    </source>
</evidence>
<keyword evidence="3" id="KW-0963">Cytoplasm</keyword>
<evidence type="ECO:0000259" key="16">
    <source>
        <dbReference type="Pfam" id="PF01170"/>
    </source>
</evidence>
<name>F8DBA9_HALXS</name>
<evidence type="ECO:0000256" key="7">
    <source>
        <dbReference type="ARBA" id="ARBA00022691"/>
    </source>
</evidence>
<dbReference type="Pfam" id="PF01170">
    <property type="entry name" value="UPF0020"/>
    <property type="match status" value="1"/>
</dbReference>
<dbReference type="InterPro" id="IPR000241">
    <property type="entry name" value="RlmKL-like_Mtase"/>
</dbReference>
<evidence type="ECO:0000256" key="1">
    <source>
        <dbReference type="ARBA" id="ARBA00004496"/>
    </source>
</evidence>
<comment type="catalytic activity">
    <reaction evidence="10">
        <text>guanosine(10) in tRNA + 2 S-adenosyl-L-methionine = N(2)-dimethylguanosine(10) in tRNA + 2 S-adenosyl-L-homocysteine + 2 H(+)</text>
        <dbReference type="Rhea" id="RHEA:43124"/>
        <dbReference type="Rhea" id="RHEA-COMP:10355"/>
        <dbReference type="Rhea" id="RHEA-COMP:10358"/>
        <dbReference type="ChEBI" id="CHEBI:15378"/>
        <dbReference type="ChEBI" id="CHEBI:57856"/>
        <dbReference type="ChEBI" id="CHEBI:59789"/>
        <dbReference type="ChEBI" id="CHEBI:74269"/>
        <dbReference type="ChEBI" id="CHEBI:74513"/>
        <dbReference type="EC" id="2.1.1.213"/>
    </reaction>
</comment>
<evidence type="ECO:0000256" key="4">
    <source>
        <dbReference type="ARBA" id="ARBA00022555"/>
    </source>
</evidence>
<comment type="subunit">
    <text evidence="2">Monomer.</text>
</comment>
<evidence type="ECO:0000256" key="8">
    <source>
        <dbReference type="ARBA" id="ARBA00022694"/>
    </source>
</evidence>
<dbReference type="PANTHER" id="PTHR14911">
    <property type="entry name" value="THUMP DOMAIN-CONTAINING"/>
    <property type="match status" value="1"/>
</dbReference>
<evidence type="ECO:0000256" key="10">
    <source>
        <dbReference type="ARBA" id="ARBA00051883"/>
    </source>
</evidence>
<comment type="similarity">
    <text evidence="12">Belongs to the methyltransferase superfamily. Trm-G10 family.</text>
</comment>
<dbReference type="STRING" id="797210.Halxa_1252"/>
<dbReference type="eggNOG" id="arCOG00047">
    <property type="taxonomic scope" value="Archaea"/>
</dbReference>
<dbReference type="GO" id="GO:0000049">
    <property type="term" value="F:tRNA binding"/>
    <property type="evidence" value="ECO:0007669"/>
    <property type="project" value="UniProtKB-KW"/>
</dbReference>
<dbReference type="AlphaFoldDB" id="F8DBA9"/>
<organism evidence="17 18">
    <name type="scientific">Halopiger xanaduensis (strain DSM 18323 / JCM 14033 / SH-6)</name>
    <dbReference type="NCBI Taxonomy" id="797210"/>
    <lineage>
        <taxon>Archaea</taxon>
        <taxon>Methanobacteriati</taxon>
        <taxon>Methanobacteriota</taxon>
        <taxon>Stenosarchaea group</taxon>
        <taxon>Halobacteria</taxon>
        <taxon>Halobacteriales</taxon>
        <taxon>Natrialbaceae</taxon>
        <taxon>Halopiger</taxon>
    </lineage>
</organism>
<dbReference type="Proteomes" id="UP000006794">
    <property type="component" value="Chromosome"/>
</dbReference>
<dbReference type="GO" id="GO:0005737">
    <property type="term" value="C:cytoplasm"/>
    <property type="evidence" value="ECO:0007669"/>
    <property type="project" value="UniProtKB-SubCell"/>
</dbReference>
<dbReference type="CDD" id="cd02440">
    <property type="entry name" value="AdoMet_MTases"/>
    <property type="match status" value="1"/>
</dbReference>
<evidence type="ECO:0000256" key="14">
    <source>
        <dbReference type="ARBA" id="ARBA00082665"/>
    </source>
</evidence>
<dbReference type="EMBL" id="CP002839">
    <property type="protein sequence ID" value="AEH35885.1"/>
    <property type="molecule type" value="Genomic_DNA"/>
</dbReference>
<comment type="function">
    <text evidence="11">Catalyzes the adenosylmethionine-dependent methylation of the exocyclic amino group (N(2)) of guanosine at position 10 of various tRNAs. Acts via a two-step process that leads to the formation of either N(2)-monomethyl (m(2)G) or N(2)-dimethylguanosine (m(2)(2)G).</text>
</comment>
<evidence type="ECO:0000256" key="6">
    <source>
        <dbReference type="ARBA" id="ARBA00022679"/>
    </source>
</evidence>
<evidence type="ECO:0000256" key="11">
    <source>
        <dbReference type="ARBA" id="ARBA00054380"/>
    </source>
</evidence>
<keyword evidence="18" id="KW-1185">Reference proteome</keyword>
<keyword evidence="4" id="KW-0820">tRNA-binding</keyword>
<protein>
    <recommendedName>
        <fullName evidence="13">tRNA (guanine(10)-N(2))-dimethyltransferase</fullName>
        <ecNumber evidence="13">2.1.1.213</ecNumber>
    </recommendedName>
    <alternativeName>
        <fullName evidence="14">tRNA:G10 dimethyltransferase</fullName>
    </alternativeName>
</protein>
<keyword evidence="7" id="KW-0949">S-adenosyl-L-methionine</keyword>
<keyword evidence="9" id="KW-0694">RNA-binding</keyword>
<dbReference type="HOGENOM" id="CLU_057819_1_0_2"/>
<reference evidence="17 18" key="1">
    <citation type="journal article" date="2012" name="Stand. Genomic Sci.">
        <title>Complete genome sequence of Halopiger xanaduensis type strain (SH-6(T)).</title>
        <authorList>
            <person name="Anderson I."/>
            <person name="Tindall B.J."/>
            <person name="Rohde M."/>
            <person name="Lucas S."/>
            <person name="Han J."/>
            <person name="Lapidus A."/>
            <person name="Cheng J.F."/>
            <person name="Goodwin L."/>
            <person name="Pitluck S."/>
            <person name="Peters L."/>
            <person name="Pati A."/>
            <person name="Mikhailova N."/>
            <person name="Pagani I."/>
            <person name="Teshima H."/>
            <person name="Han C."/>
            <person name="Tapia R."/>
            <person name="Land M."/>
            <person name="Woyke T."/>
            <person name="Klenk H.P."/>
            <person name="Kyrpides N."/>
            <person name="Ivanova N."/>
        </authorList>
    </citation>
    <scope>NUCLEOTIDE SEQUENCE [LARGE SCALE GENOMIC DNA]</scope>
    <source>
        <strain evidence="18">DSM 18323 / JCM 14033 / SH-6</strain>
    </source>
</reference>
<evidence type="ECO:0000256" key="5">
    <source>
        <dbReference type="ARBA" id="ARBA00022603"/>
    </source>
</evidence>
<keyword evidence="8" id="KW-0819">tRNA processing</keyword>
<dbReference type="PANTHER" id="PTHR14911:SF21">
    <property type="entry name" value="N2-METHYLGUANOSINE TRNA METHYLTRANSFERASE"/>
    <property type="match status" value="1"/>
</dbReference>
<dbReference type="CDD" id="cd11715">
    <property type="entry name" value="THUMP_AdoMetMT"/>
    <property type="match status" value="1"/>
</dbReference>